<keyword evidence="11" id="KW-1185">Reference proteome</keyword>
<keyword evidence="2" id="KW-0813">Transport</keyword>
<evidence type="ECO:0000313" key="10">
    <source>
        <dbReference type="EMBL" id="KAG5916201.1"/>
    </source>
</evidence>
<dbReference type="AlphaFoldDB" id="A0A8K0NFY2"/>
<keyword evidence="5 8" id="KW-1133">Transmembrane helix</keyword>
<accession>A0A8K0NFY2</accession>
<dbReference type="PROSITE" id="PS50850">
    <property type="entry name" value="MFS"/>
    <property type="match status" value="1"/>
</dbReference>
<sequence length="722" mass="77648">MAAASGDEMLPPPLARTGHDLTFGGNRAFHNFYNDYSYISDPNLRRRLALSEIDKVPFGLYHIRAVLVAGVGFLLDSYDIFSINLVTTLLGMVFWSGEDVKDGFGGNKGLLPDSTSQALKASTSAGIVAGMIVFGWLADALGRRRMYGIELALIIFGTFSCALASSSPSISSAGILIFWRVLMGVGIGGDYPLSSVITSEFAPTRWRGAMISAVFSMQGLGQLMAAIVALVTTVAFKSSFVNIPNEASCDVACQVAADRAWRIIVGVGAFPACLALYYRITIPETPRYTFDVQHDVEKADADIKAYVASKSVSDLGSSRRHSRSKVSDSPLDLPTASWADLFAYFSEWRNSKVLIGTTMSWFFLDLAFYGLGLNQGVVLHAIGYGTGSNMYHKLRNNAVGTIILTAAGSLPGYWTAIFTIDTVGRKPLQVFGFLLLTVVFSVLGFRLDDMGEGTILALHIIGQFLFNAGPNTTTFVVPGECFPTRYRSTGHGVSAAMGKIGAITAQVISIPLLRNGRVDGCVGNACSPHLDRLLKLFALFMLLGTLVSFLIPETKGVTLEELSGESRTSYNAGCNGSVSLGSPRLHSWNLFHGGQAAGFAYPRAHCGQFGQSRPSVSEFGNSTLPGRTTEDSRSSRFRPWRRGRRRRPESSDFSENALRNRASATSSNAEPPSRGGAVQPAQIPIWGAGWGRIDRGGPTKAMNSVQFNDVGMLLQPNSSGTA</sequence>
<evidence type="ECO:0000256" key="7">
    <source>
        <dbReference type="SAM" id="MobiDB-lite"/>
    </source>
</evidence>
<feature type="transmembrane region" description="Helical" evidence="8">
    <location>
        <begin position="428"/>
        <end position="447"/>
    </location>
</feature>
<dbReference type="Gene3D" id="1.20.1250.20">
    <property type="entry name" value="MFS general substrate transporter like domains"/>
    <property type="match status" value="2"/>
</dbReference>
<evidence type="ECO:0000256" key="4">
    <source>
        <dbReference type="ARBA" id="ARBA00022692"/>
    </source>
</evidence>
<dbReference type="CDD" id="cd17364">
    <property type="entry name" value="MFS_PhT"/>
    <property type="match status" value="1"/>
</dbReference>
<name>A0A8K0NFY2_9HYPO</name>
<reference evidence="10" key="1">
    <citation type="journal article" date="2020" name="bioRxiv">
        <title>Whole genome comparisons of ergot fungi reveals the divergence and evolution of species within the genus Claviceps are the result of varying mechanisms driving genome evolution and host range expansion.</title>
        <authorList>
            <person name="Wyka S.A."/>
            <person name="Mondo S.J."/>
            <person name="Liu M."/>
            <person name="Dettman J."/>
            <person name="Nalam V."/>
            <person name="Broders K.D."/>
        </authorList>
    </citation>
    <scope>NUCLEOTIDE SEQUENCE</scope>
    <source>
        <strain evidence="10">CCC 489</strain>
    </source>
</reference>
<dbReference type="PROSITE" id="PS00217">
    <property type="entry name" value="SUGAR_TRANSPORT_2"/>
    <property type="match status" value="1"/>
</dbReference>
<dbReference type="NCBIfam" id="TIGR00887">
    <property type="entry name" value="2A0109"/>
    <property type="match status" value="1"/>
</dbReference>
<keyword evidence="4 8" id="KW-0812">Transmembrane</keyword>
<dbReference type="Pfam" id="PF00083">
    <property type="entry name" value="Sugar_tr"/>
    <property type="match status" value="1"/>
</dbReference>
<feature type="transmembrane region" description="Helical" evidence="8">
    <location>
        <begin position="80"/>
        <end position="97"/>
    </location>
</feature>
<dbReference type="InterPro" id="IPR005828">
    <property type="entry name" value="MFS_sugar_transport-like"/>
</dbReference>
<evidence type="ECO:0000256" key="2">
    <source>
        <dbReference type="ARBA" id="ARBA00022448"/>
    </source>
</evidence>
<protein>
    <recommendedName>
        <fullName evidence="9">Major facilitator superfamily (MFS) profile domain-containing protein</fullName>
    </recommendedName>
</protein>
<feature type="transmembrane region" description="Helical" evidence="8">
    <location>
        <begin position="58"/>
        <end position="75"/>
    </location>
</feature>
<dbReference type="GO" id="GO:0006817">
    <property type="term" value="P:phosphate ion transport"/>
    <property type="evidence" value="ECO:0007669"/>
    <property type="project" value="UniProtKB-KW"/>
</dbReference>
<evidence type="ECO:0000256" key="1">
    <source>
        <dbReference type="ARBA" id="ARBA00004141"/>
    </source>
</evidence>
<feature type="region of interest" description="Disordered" evidence="7">
    <location>
        <begin position="612"/>
        <end position="680"/>
    </location>
</feature>
<feature type="transmembrane region" description="Helical" evidence="8">
    <location>
        <begin position="398"/>
        <end position="416"/>
    </location>
</feature>
<dbReference type="InterPro" id="IPR005829">
    <property type="entry name" value="Sugar_transporter_CS"/>
</dbReference>
<dbReference type="GO" id="GO:0016020">
    <property type="term" value="C:membrane"/>
    <property type="evidence" value="ECO:0007669"/>
    <property type="project" value="UniProtKB-SubCell"/>
</dbReference>
<dbReference type="OrthoDB" id="433512at2759"/>
<dbReference type="InterPro" id="IPR020846">
    <property type="entry name" value="MFS_dom"/>
</dbReference>
<feature type="transmembrane region" description="Helical" evidence="8">
    <location>
        <begin position="214"/>
        <end position="236"/>
    </location>
</feature>
<keyword evidence="3" id="KW-0592">Phosphate transport</keyword>
<evidence type="ECO:0000256" key="5">
    <source>
        <dbReference type="ARBA" id="ARBA00022989"/>
    </source>
</evidence>
<feature type="transmembrane region" description="Helical" evidence="8">
    <location>
        <begin position="117"/>
        <end position="137"/>
    </location>
</feature>
<dbReference type="InterPro" id="IPR036259">
    <property type="entry name" value="MFS_trans_sf"/>
</dbReference>
<keyword evidence="6 8" id="KW-0472">Membrane</keyword>
<dbReference type="GO" id="GO:0005315">
    <property type="term" value="F:phosphate transmembrane transporter activity"/>
    <property type="evidence" value="ECO:0007669"/>
    <property type="project" value="InterPro"/>
</dbReference>
<evidence type="ECO:0000313" key="11">
    <source>
        <dbReference type="Proteomes" id="UP000811619"/>
    </source>
</evidence>
<comment type="caution">
    <text evidence="10">The sequence shown here is derived from an EMBL/GenBank/DDBJ whole genome shotgun (WGS) entry which is preliminary data.</text>
</comment>
<organism evidence="10 11">
    <name type="scientific">Claviceps africana</name>
    <dbReference type="NCBI Taxonomy" id="83212"/>
    <lineage>
        <taxon>Eukaryota</taxon>
        <taxon>Fungi</taxon>
        <taxon>Dikarya</taxon>
        <taxon>Ascomycota</taxon>
        <taxon>Pezizomycotina</taxon>
        <taxon>Sordariomycetes</taxon>
        <taxon>Hypocreomycetidae</taxon>
        <taxon>Hypocreales</taxon>
        <taxon>Clavicipitaceae</taxon>
        <taxon>Claviceps</taxon>
    </lineage>
</organism>
<feature type="compositionally biased region" description="Basic residues" evidence="7">
    <location>
        <begin position="635"/>
        <end position="647"/>
    </location>
</feature>
<evidence type="ECO:0000256" key="3">
    <source>
        <dbReference type="ARBA" id="ARBA00022592"/>
    </source>
</evidence>
<dbReference type="SUPFAM" id="SSF103473">
    <property type="entry name" value="MFS general substrate transporter"/>
    <property type="match status" value="1"/>
</dbReference>
<dbReference type="InterPro" id="IPR004738">
    <property type="entry name" value="Phos_permease"/>
</dbReference>
<feature type="transmembrane region" description="Helical" evidence="8">
    <location>
        <begin position="149"/>
        <end position="167"/>
    </location>
</feature>
<dbReference type="EMBL" id="SRPY01000912">
    <property type="protein sequence ID" value="KAG5916201.1"/>
    <property type="molecule type" value="Genomic_DNA"/>
</dbReference>
<dbReference type="Proteomes" id="UP000811619">
    <property type="component" value="Unassembled WGS sequence"/>
</dbReference>
<feature type="domain" description="Major facilitator superfamily (MFS) profile" evidence="9">
    <location>
        <begin position="65"/>
        <end position="556"/>
    </location>
</feature>
<evidence type="ECO:0000256" key="6">
    <source>
        <dbReference type="ARBA" id="ARBA00023136"/>
    </source>
</evidence>
<proteinExistence type="predicted"/>
<evidence type="ECO:0000259" key="9">
    <source>
        <dbReference type="PROSITE" id="PS50850"/>
    </source>
</evidence>
<gene>
    <name evidence="10" type="ORF">E4U42_007777</name>
</gene>
<comment type="subcellular location">
    <subcellularLocation>
        <location evidence="1">Membrane</location>
        <topology evidence="1">Multi-pass membrane protein</topology>
    </subcellularLocation>
</comment>
<feature type="transmembrane region" description="Helical" evidence="8">
    <location>
        <begin position="533"/>
        <end position="551"/>
    </location>
</feature>
<dbReference type="PANTHER" id="PTHR24064">
    <property type="entry name" value="SOLUTE CARRIER FAMILY 22 MEMBER"/>
    <property type="match status" value="1"/>
</dbReference>
<feature type="transmembrane region" description="Helical" evidence="8">
    <location>
        <begin position="260"/>
        <end position="278"/>
    </location>
</feature>
<feature type="compositionally biased region" description="Polar residues" evidence="7">
    <location>
        <begin position="612"/>
        <end position="626"/>
    </location>
</feature>
<evidence type="ECO:0000256" key="8">
    <source>
        <dbReference type="SAM" id="Phobius"/>
    </source>
</evidence>